<proteinExistence type="inferred from homology"/>
<dbReference type="PANTHER" id="PTHR21011">
    <property type="entry name" value="MITOCHONDRIAL 28S RIBOSOMAL PROTEIN S6"/>
    <property type="match status" value="1"/>
</dbReference>
<dbReference type="Pfam" id="PF01250">
    <property type="entry name" value="Ribosomal_S6"/>
    <property type="match status" value="1"/>
</dbReference>
<evidence type="ECO:0000256" key="1">
    <source>
        <dbReference type="ARBA" id="ARBA00009512"/>
    </source>
</evidence>
<dbReference type="CDD" id="cd00473">
    <property type="entry name" value="bS6"/>
    <property type="match status" value="1"/>
</dbReference>
<sequence length="112" mass="13022">MNQYELAAIIDGNLNEESVIRIRQELEQLLKNHGGSVLDARTERRAFAYPIRKQREGTYIFINFQSPPTTPENLRRDLLHREELLRLAIFRLPQRKTTEPAHNEAPTPTSTV</sequence>
<keyword evidence="3 4" id="KW-0689">Ribosomal protein</keyword>
<dbReference type="GO" id="GO:1990904">
    <property type="term" value="C:ribonucleoprotein complex"/>
    <property type="evidence" value="ECO:0007669"/>
    <property type="project" value="UniProtKB-KW"/>
</dbReference>
<keyword evidence="3" id="KW-0694">RNA-binding</keyword>
<dbReference type="InterPro" id="IPR035980">
    <property type="entry name" value="Ribosomal_bS6_sf"/>
</dbReference>
<dbReference type="GO" id="GO:0005737">
    <property type="term" value="C:cytoplasm"/>
    <property type="evidence" value="ECO:0007669"/>
    <property type="project" value="UniProtKB-ARBA"/>
</dbReference>
<evidence type="ECO:0000256" key="3">
    <source>
        <dbReference type="HAMAP-Rule" id="MF_00360"/>
    </source>
</evidence>
<dbReference type="InterPro" id="IPR000529">
    <property type="entry name" value="Ribosomal_bS6"/>
</dbReference>
<dbReference type="Gene3D" id="3.30.70.60">
    <property type="match status" value="1"/>
</dbReference>
<dbReference type="GO" id="GO:0003735">
    <property type="term" value="F:structural constituent of ribosome"/>
    <property type="evidence" value="ECO:0007669"/>
    <property type="project" value="InterPro"/>
</dbReference>
<dbReference type="AlphaFoldDB" id="A0A7C1NCL2"/>
<gene>
    <name evidence="3 4" type="primary">rpsF</name>
    <name evidence="4" type="ORF">ENP94_07715</name>
    <name evidence="5" type="ORF">ENS16_03360</name>
</gene>
<name>A0A7C1NCL2_UNCW3</name>
<dbReference type="GO" id="GO:0005840">
    <property type="term" value="C:ribosome"/>
    <property type="evidence" value="ECO:0007669"/>
    <property type="project" value="UniProtKB-KW"/>
</dbReference>
<dbReference type="InterPro" id="IPR020814">
    <property type="entry name" value="Ribosomal_S6_plastid/chlpt"/>
</dbReference>
<dbReference type="GO" id="GO:0006412">
    <property type="term" value="P:translation"/>
    <property type="evidence" value="ECO:0007669"/>
    <property type="project" value="UniProtKB-UniRule"/>
</dbReference>
<dbReference type="HAMAP" id="MF_00360">
    <property type="entry name" value="Ribosomal_bS6"/>
    <property type="match status" value="1"/>
</dbReference>
<dbReference type="EMBL" id="DSLG01000008">
    <property type="protein sequence ID" value="HEA87872.1"/>
    <property type="molecule type" value="Genomic_DNA"/>
</dbReference>
<comment type="function">
    <text evidence="3">Binds together with bS18 to 16S ribosomal RNA.</text>
</comment>
<evidence type="ECO:0000313" key="4">
    <source>
        <dbReference type="EMBL" id="HEA87872.1"/>
    </source>
</evidence>
<comment type="caution">
    <text evidence="4">The sequence shown here is derived from an EMBL/GenBank/DDBJ whole genome shotgun (WGS) entry which is preliminary data.</text>
</comment>
<dbReference type="EMBL" id="DSTU01000004">
    <property type="protein sequence ID" value="HFJ53710.1"/>
    <property type="molecule type" value="Genomic_DNA"/>
</dbReference>
<keyword evidence="3" id="KW-0687">Ribonucleoprotein</keyword>
<evidence type="ECO:0000256" key="2">
    <source>
        <dbReference type="ARBA" id="ARBA00035294"/>
    </source>
</evidence>
<evidence type="ECO:0000313" key="5">
    <source>
        <dbReference type="EMBL" id="HFJ53710.1"/>
    </source>
</evidence>
<dbReference type="InterPro" id="IPR014717">
    <property type="entry name" value="Transl_elong_EF1B/ribsomal_bS6"/>
</dbReference>
<dbReference type="NCBIfam" id="TIGR00166">
    <property type="entry name" value="S6"/>
    <property type="match status" value="1"/>
</dbReference>
<dbReference type="GO" id="GO:0070181">
    <property type="term" value="F:small ribosomal subunit rRNA binding"/>
    <property type="evidence" value="ECO:0007669"/>
    <property type="project" value="TreeGrafter"/>
</dbReference>
<comment type="similarity">
    <text evidence="1 3">Belongs to the bacterial ribosomal protein bS6 family.</text>
</comment>
<keyword evidence="3" id="KW-0699">rRNA-binding</keyword>
<protein>
    <recommendedName>
        <fullName evidence="2 3">Small ribosomal subunit protein bS6</fullName>
    </recommendedName>
</protein>
<reference evidence="4" key="1">
    <citation type="journal article" date="2020" name="mSystems">
        <title>Genome- and Community-Level Interaction Insights into Carbon Utilization and Element Cycling Functions of Hydrothermarchaeota in Hydrothermal Sediment.</title>
        <authorList>
            <person name="Zhou Z."/>
            <person name="Liu Y."/>
            <person name="Xu W."/>
            <person name="Pan J."/>
            <person name="Luo Z.H."/>
            <person name="Li M."/>
        </authorList>
    </citation>
    <scope>NUCLEOTIDE SEQUENCE [LARGE SCALE GENOMIC DNA]</scope>
    <source>
        <strain evidence="4">SpSt-265</strain>
        <strain evidence="5">SpSt-465</strain>
    </source>
</reference>
<accession>A0A7C1NCL2</accession>
<dbReference type="PANTHER" id="PTHR21011:SF1">
    <property type="entry name" value="SMALL RIBOSOMAL SUBUNIT PROTEIN BS6M"/>
    <property type="match status" value="1"/>
</dbReference>
<organism evidence="4">
    <name type="scientific">candidate division WOR-3 bacterium</name>
    <dbReference type="NCBI Taxonomy" id="2052148"/>
    <lineage>
        <taxon>Bacteria</taxon>
        <taxon>Bacteria division WOR-3</taxon>
    </lineage>
</organism>
<dbReference type="SUPFAM" id="SSF54995">
    <property type="entry name" value="Ribosomal protein S6"/>
    <property type="match status" value="1"/>
</dbReference>